<comment type="caution">
    <text evidence="6">The sequence shown here is derived from an EMBL/GenBank/DDBJ whole genome shotgun (WGS) entry which is preliminary data.</text>
</comment>
<keyword evidence="7" id="KW-1185">Reference proteome</keyword>
<dbReference type="SUPFAM" id="SSF51445">
    <property type="entry name" value="(Trans)glycosidases"/>
    <property type="match status" value="1"/>
</dbReference>
<evidence type="ECO:0000256" key="3">
    <source>
        <dbReference type="ARBA" id="ARBA00022801"/>
    </source>
</evidence>
<dbReference type="PANTHER" id="PTHR43730">
    <property type="entry name" value="BETA-MANNOSIDASE"/>
    <property type="match status" value="1"/>
</dbReference>
<dbReference type="EC" id="3.2.1.25" evidence="2"/>
<dbReference type="RefSeq" id="WP_307483232.1">
    <property type="nucleotide sequence ID" value="NZ_JAUTBF010000001.1"/>
</dbReference>
<dbReference type="EMBL" id="JAUTBF010000001">
    <property type="protein sequence ID" value="MDQ1123542.1"/>
    <property type="molecule type" value="Genomic_DNA"/>
</dbReference>
<evidence type="ECO:0000313" key="7">
    <source>
        <dbReference type="Proteomes" id="UP001226691"/>
    </source>
</evidence>
<feature type="domain" description="Beta-mannosidase-like galactose-binding" evidence="5">
    <location>
        <begin position="30"/>
        <end position="184"/>
    </location>
</feature>
<dbReference type="Gene3D" id="3.20.20.80">
    <property type="entry name" value="Glycosidases"/>
    <property type="match status" value="1"/>
</dbReference>
<proteinExistence type="predicted"/>
<organism evidence="6 7">
    <name type="scientific">Microbacterium trichothecenolyticum</name>
    <name type="common">Aureobacterium trichothecenolyticum</name>
    <dbReference type="NCBI Taxonomy" id="69370"/>
    <lineage>
        <taxon>Bacteria</taxon>
        <taxon>Bacillati</taxon>
        <taxon>Actinomycetota</taxon>
        <taxon>Actinomycetes</taxon>
        <taxon>Micrococcales</taxon>
        <taxon>Microbacteriaceae</taxon>
        <taxon>Microbacterium</taxon>
    </lineage>
</organism>
<dbReference type="InterPro" id="IPR050887">
    <property type="entry name" value="Beta-mannosidase_GH2"/>
</dbReference>
<dbReference type="SUPFAM" id="SSF49785">
    <property type="entry name" value="Galactose-binding domain-like"/>
    <property type="match status" value="1"/>
</dbReference>
<dbReference type="Proteomes" id="UP001226691">
    <property type="component" value="Unassembled WGS sequence"/>
</dbReference>
<dbReference type="InterPro" id="IPR013783">
    <property type="entry name" value="Ig-like_fold"/>
</dbReference>
<protein>
    <recommendedName>
        <fullName evidence="2">beta-mannosidase</fullName>
        <ecNumber evidence="2">3.2.1.25</ecNumber>
    </recommendedName>
</protein>
<accession>A0ABU0TX75</accession>
<dbReference type="InterPro" id="IPR017853">
    <property type="entry name" value="GH"/>
</dbReference>
<gene>
    <name evidence="6" type="ORF">QE412_002115</name>
</gene>
<name>A0ABU0TX75_MICTR</name>
<reference evidence="6 7" key="1">
    <citation type="submission" date="2023-07" db="EMBL/GenBank/DDBJ databases">
        <title>Functional and genomic diversity of the sorghum phyllosphere microbiome.</title>
        <authorList>
            <person name="Shade A."/>
        </authorList>
    </citation>
    <scope>NUCLEOTIDE SEQUENCE [LARGE SCALE GENOMIC DNA]</scope>
    <source>
        <strain evidence="6 7">SORGH_AS_1207</strain>
    </source>
</reference>
<comment type="catalytic activity">
    <reaction evidence="1">
        <text>Hydrolysis of terminal, non-reducing beta-D-mannose residues in beta-D-mannosides.</text>
        <dbReference type="EC" id="3.2.1.25"/>
    </reaction>
</comment>
<dbReference type="Gene3D" id="2.60.40.10">
    <property type="entry name" value="Immunoglobulins"/>
    <property type="match status" value="1"/>
</dbReference>
<dbReference type="Gene3D" id="2.60.120.260">
    <property type="entry name" value="Galactose-binding domain-like"/>
    <property type="match status" value="1"/>
</dbReference>
<dbReference type="InterPro" id="IPR054593">
    <property type="entry name" value="Beta-mannosidase-like_N2"/>
</dbReference>
<evidence type="ECO:0000256" key="1">
    <source>
        <dbReference type="ARBA" id="ARBA00000829"/>
    </source>
</evidence>
<dbReference type="InterPro" id="IPR036156">
    <property type="entry name" value="Beta-gal/glucu_dom_sf"/>
</dbReference>
<dbReference type="Pfam" id="PF22666">
    <property type="entry name" value="Glyco_hydro_2_N2"/>
    <property type="match status" value="1"/>
</dbReference>
<evidence type="ECO:0000256" key="2">
    <source>
        <dbReference type="ARBA" id="ARBA00012754"/>
    </source>
</evidence>
<dbReference type="InterPro" id="IPR008979">
    <property type="entry name" value="Galactose-bd-like_sf"/>
</dbReference>
<keyword evidence="4 6" id="KW-0326">Glycosidase</keyword>
<sequence length="822" mass="90797">MSFRELSHGWMLQHVTGDVPPAFASIATRAIPATVPGVVHTDLRDAGLIPDPYVDDNEQLLAWIGHSAWAYETTFAWSPDDESVHELVAEGLDTVAIVTLNDVEIARTRNQHRVYRWRVDGILREGENRLRVEFASPIAFAREREAVLGERPHSYVHPFNAIRKSACNFGWDWGPALVTSGIWRRIGTESWSGCRIAAVRPQTGVGGDPRRLRVEVEVQREALGPVTVRAEVAGTMLEAVVAEEETTAVLETVVPDAELWWPRGYGDPALSALVVTAGMDRWERRIGFRAAEIDTTPDDEGTPFVVRINGRDVYVRGANWIPEDTFFPRVTRDRLAERFDDATQAGMNLLRVWGGGIYESDDFYDLADERGILVWQDFLLACAAYSEDAELWGEFAAEAHDNVTRLSSHASLVVWNGGNENIWGWVDWKWRPQLKGATWGDGYYQRLFPAIVAELAPATPYAPGSPYGFTRYVHPNDPAHGTTHIWDVWNQVDYDVYRSYRPRFVSEFGFQGPPAWSTLFSVVHDEPADPYGPLMLVHQKAVDGNGKLERGLGAHLPVPQTIDDWHWATQLNQARAVAFGIAHFRSLHPLNRGAIVWQLNDCWPVISWAAVDSHGIRKPLWHALRAVFADRFASFQPRGGEPVLALHNDRDDDWEGAAVVRRMTLDGAERARAEMPVHVSARGSAILIVPDAVTSAIDTANEVLVADLPGSVRALWFFDEDPALALDAAAVTAVAEVAGDGYEVTVTARALAKDVTLLVDRVHAAARVDRGLVTLLPGETAVFRVRAPGGLDPAAFTVAPVLRSANDLVEGARIPSGAIVGT</sequence>
<dbReference type="GO" id="GO:0004567">
    <property type="term" value="F:beta-mannosidase activity"/>
    <property type="evidence" value="ECO:0007669"/>
    <property type="project" value="UniProtKB-EC"/>
</dbReference>
<evidence type="ECO:0000313" key="6">
    <source>
        <dbReference type="EMBL" id="MDQ1123542.1"/>
    </source>
</evidence>
<evidence type="ECO:0000256" key="4">
    <source>
        <dbReference type="ARBA" id="ARBA00023295"/>
    </source>
</evidence>
<evidence type="ECO:0000259" key="5">
    <source>
        <dbReference type="Pfam" id="PF22666"/>
    </source>
</evidence>
<keyword evidence="3 6" id="KW-0378">Hydrolase</keyword>
<dbReference type="SUPFAM" id="SSF49303">
    <property type="entry name" value="beta-Galactosidase/glucuronidase domain"/>
    <property type="match status" value="1"/>
</dbReference>
<dbReference type="PANTHER" id="PTHR43730:SF1">
    <property type="entry name" value="BETA-MANNOSIDASE"/>
    <property type="match status" value="1"/>
</dbReference>